<name>A0A1B8AI01_FUSPO</name>
<evidence type="ECO:0000313" key="3">
    <source>
        <dbReference type="EMBL" id="OBS19996.1"/>
    </source>
</evidence>
<dbReference type="OMA" id="WIWYNIS"/>
<evidence type="ECO:0000256" key="2">
    <source>
        <dbReference type="SAM" id="Phobius"/>
    </source>
</evidence>
<feature type="region of interest" description="Disordered" evidence="1">
    <location>
        <begin position="326"/>
        <end position="349"/>
    </location>
</feature>
<gene>
    <name evidence="3" type="ORF">FPOA_11718</name>
</gene>
<sequence>MFLSLASRFVIMSDETSASKAPDEVSGQAAFWILITLATAAIVQPSARSRRKGRDVFDGTIDLLRCIPAVCFLDSIADLVSLATAIYRAFSTPKPTQNTRRRVFPKASTFIVKLALSTVTVLPQTIKVASLQGVPATQACAFLFFIATTTRLVVDFCGLEANSNYTNARDRALSLSIPAMLALLLQLPFEVWIWYNISFSATLNLSTNMENLCSWLTIICIAVLFTQPLIWILYLIARRRFDMSASPYMVPMRGFYLLLVILGVSKKPAVDGDSESESTIRPPPAWSGRLSYTISLMLCVALISIAVTKILDALGKLVSRGDDTVSTTNIPSDVPPEGPSPEQESTDDDTVEVNEPLSVGLSATWLGRLGAIVDRWLIRALTIHSRASVGILLTVFNLITTTIYYLVYFDGSGTVNPNWTSVLG</sequence>
<accession>A0A1B8AI01</accession>
<proteinExistence type="predicted"/>
<keyword evidence="2" id="KW-0472">Membrane</keyword>
<evidence type="ECO:0008006" key="5">
    <source>
        <dbReference type="Google" id="ProtNLM"/>
    </source>
</evidence>
<feature type="transmembrane region" description="Helical" evidence="2">
    <location>
        <begin position="290"/>
        <end position="311"/>
    </location>
</feature>
<feature type="transmembrane region" description="Helical" evidence="2">
    <location>
        <begin position="248"/>
        <end position="265"/>
    </location>
</feature>
<dbReference type="Proteomes" id="UP000091967">
    <property type="component" value="Unassembled WGS sequence"/>
</dbReference>
<evidence type="ECO:0000313" key="4">
    <source>
        <dbReference type="Proteomes" id="UP000091967"/>
    </source>
</evidence>
<organism evidence="3 4">
    <name type="scientific">Fusarium poae</name>
    <dbReference type="NCBI Taxonomy" id="36050"/>
    <lineage>
        <taxon>Eukaryota</taxon>
        <taxon>Fungi</taxon>
        <taxon>Dikarya</taxon>
        <taxon>Ascomycota</taxon>
        <taxon>Pezizomycotina</taxon>
        <taxon>Sordariomycetes</taxon>
        <taxon>Hypocreomycetidae</taxon>
        <taxon>Hypocreales</taxon>
        <taxon>Nectriaceae</taxon>
        <taxon>Fusarium</taxon>
    </lineage>
</organism>
<protein>
    <recommendedName>
        <fullName evidence="5">Transmembrane protein</fullName>
    </recommendedName>
</protein>
<keyword evidence="2" id="KW-1133">Transmembrane helix</keyword>
<feature type="transmembrane region" description="Helical" evidence="2">
    <location>
        <begin position="387"/>
        <end position="407"/>
    </location>
</feature>
<dbReference type="EMBL" id="LYXU01000004">
    <property type="protein sequence ID" value="OBS19996.1"/>
    <property type="molecule type" value="Genomic_DNA"/>
</dbReference>
<feature type="transmembrane region" description="Helical" evidence="2">
    <location>
        <begin position="215"/>
        <end position="236"/>
    </location>
</feature>
<keyword evidence="4" id="KW-1185">Reference proteome</keyword>
<evidence type="ECO:0000256" key="1">
    <source>
        <dbReference type="SAM" id="MobiDB-lite"/>
    </source>
</evidence>
<feature type="transmembrane region" description="Helical" evidence="2">
    <location>
        <begin position="29"/>
        <end position="47"/>
    </location>
</feature>
<dbReference type="AlphaFoldDB" id="A0A1B8AI01"/>
<reference evidence="3 4" key="1">
    <citation type="submission" date="2016-06" db="EMBL/GenBank/DDBJ databases">
        <title>Living apart together: crosstalk between the core and supernumerary genomes in a fungal plant pathogen.</title>
        <authorList>
            <person name="Vanheule A."/>
            <person name="Audenaert K."/>
            <person name="Warris S."/>
            <person name="Van De Geest H."/>
            <person name="Schijlen E."/>
            <person name="Hofte M."/>
            <person name="De Saeger S."/>
            <person name="Haesaert G."/>
            <person name="Waalwijk C."/>
            <person name="Van Der Lee T."/>
        </authorList>
    </citation>
    <scope>NUCLEOTIDE SEQUENCE [LARGE SCALE GENOMIC DNA]</scope>
    <source>
        <strain evidence="3 4">2516</strain>
    </source>
</reference>
<comment type="caution">
    <text evidence="3">The sequence shown here is derived from an EMBL/GenBank/DDBJ whole genome shotgun (WGS) entry which is preliminary data.</text>
</comment>
<feature type="transmembrane region" description="Helical" evidence="2">
    <location>
        <begin position="175"/>
        <end position="195"/>
    </location>
</feature>
<keyword evidence="2" id="KW-0812">Transmembrane</keyword>